<feature type="compositionally biased region" description="Polar residues" evidence="6">
    <location>
        <begin position="28"/>
        <end position="41"/>
    </location>
</feature>
<sequence length="872" mass="97892">MSTALTALPGSMSFELAVVDTLMPDARQTPSQDASQQTSASEEALSPGSRSSASSGESRVDDNEESPSPAGPDVDNSVPLSVDDMATMPLEFDTVDADTFDLSLCLTLGETESASNLDWMRLLHTPSLPELEPHEMFAPEQLYHKFGVQPTSRGSLNTVTPANLPRGWNDSIYFLEGAGNCTPSGSETLLDAPFDVTAGFNNMNTLLNKGVLASEAGKESIADADAEVHRTSRGDVDDWNICQCNPASRTTTSVRRGELVTCWTGEIDQPNTPTLSYEAWRIDHFKSVKTVKRLCLSQITRERMQGILQEIFRRALVLYTLPSNRQREKALLYPRSSRRCSSSFPVLPSTSNLHECIEVFLTNFEPLYPVISKGTLDPDEFMLDSAEETTSLTLFLIIAYGMIRDTDVRRHRLAVGLLDACQLSLMNLVERERRTPRPNMTFLSSLLCTFQAAFSGDKWLMHLSQGLRSMYLGMAKFYSLFERQRPYSVELAVIHEDLESVWKSWMNAEESSRIAYSWLMIDQEMGLFYDNGPSIPTAEIQTPLPDYDSLWLAQDAESWNQAFTEVYASYDHVSFKHSRRSLCDLFRMLLAGKLHPWHGNGDLPIVHLRLLLYPLHTFVTQLDRFGSCLPQPGSTHQRAQALCGISTSLQGEEVKELLQKWYDLLAQSTPLNLRQWLLCQVSLILYHLIYLNLCTSVPDIELVARGEFRQHSSNLEELAALALPYRCIQAREEAIFHCGQVLRLLRETDPVVRPLWWPLALYRVTIILWAIGLGHLPQNQDLSSKHHPDTKVHNPYSAEFAIDAVPPEDYRWRVFVRQKQGIPCLTKDDINVRIEDINGILEICTGFLSCPPAGSPLAAGVARKLNTLAIPS</sequence>
<evidence type="ECO:0000256" key="1">
    <source>
        <dbReference type="ARBA" id="ARBA00022723"/>
    </source>
</evidence>
<dbReference type="CDD" id="cd12148">
    <property type="entry name" value="fungal_TF_MHR"/>
    <property type="match status" value="1"/>
</dbReference>
<dbReference type="InterPro" id="IPR007219">
    <property type="entry name" value="XnlR_reg_dom"/>
</dbReference>
<gene>
    <name evidence="8" type="ORF">FOYG_00078</name>
</gene>
<evidence type="ECO:0000313" key="9">
    <source>
        <dbReference type="Proteomes" id="UP000030753"/>
    </source>
</evidence>
<evidence type="ECO:0000256" key="4">
    <source>
        <dbReference type="ARBA" id="ARBA00023163"/>
    </source>
</evidence>
<dbReference type="Proteomes" id="UP000030753">
    <property type="component" value="Unassembled WGS sequence"/>
</dbReference>
<reference evidence="8 9" key="1">
    <citation type="submission" date="2011-06" db="EMBL/GenBank/DDBJ databases">
        <title>The Genome Sequence of Fusarium oxysporum FOSC 3-a.</title>
        <authorList>
            <consortium name="The Broad Institute Genome Sequencing Platform"/>
            <person name="Ma L.-J."/>
            <person name="Gale L.R."/>
            <person name="Schwartz D.C."/>
            <person name="Zhou S."/>
            <person name="Corby-Kistler H."/>
            <person name="Young S.K."/>
            <person name="Zeng Q."/>
            <person name="Gargeya S."/>
            <person name="Fitzgerald M."/>
            <person name="Haas B."/>
            <person name="Abouelleil A."/>
            <person name="Alvarado L."/>
            <person name="Arachchi H.M."/>
            <person name="Berlin A."/>
            <person name="Brown A."/>
            <person name="Chapman S.B."/>
            <person name="Chen Z."/>
            <person name="Dunbar C."/>
            <person name="Freedman E."/>
            <person name="Gearin G."/>
            <person name="Gellesch M."/>
            <person name="Goldberg J."/>
            <person name="Griggs A."/>
            <person name="Gujja S."/>
            <person name="Heiman D."/>
            <person name="Howarth C."/>
            <person name="Larson L."/>
            <person name="Lui A."/>
            <person name="MacDonald P.J.P."/>
            <person name="Mehta T."/>
            <person name="Montmayeur A."/>
            <person name="Murphy C."/>
            <person name="Neiman D."/>
            <person name="Pearson M."/>
            <person name="Priest M."/>
            <person name="Roberts A."/>
            <person name="Saif S."/>
            <person name="Shea T."/>
            <person name="Shenoy N."/>
            <person name="Sisk P."/>
            <person name="Stolte C."/>
            <person name="Sykes S."/>
            <person name="Wortman J."/>
            <person name="Nusbaum C."/>
            <person name="Birren B."/>
        </authorList>
    </citation>
    <scope>NUCLEOTIDE SEQUENCE [LARGE SCALE GENOMIC DNA]</scope>
    <source>
        <strain evidence="9">FOSC 3-a</strain>
    </source>
</reference>
<dbReference type="EMBL" id="JH717839">
    <property type="protein sequence ID" value="EWZ00189.1"/>
    <property type="molecule type" value="Genomic_DNA"/>
</dbReference>
<evidence type="ECO:0000259" key="7">
    <source>
        <dbReference type="Pfam" id="PF04082"/>
    </source>
</evidence>
<protein>
    <recommendedName>
        <fullName evidence="7">Xylanolytic transcriptional activator regulatory domain-containing protein</fullName>
    </recommendedName>
</protein>
<dbReference type="PANTHER" id="PTHR47660">
    <property type="entry name" value="TRANSCRIPTION FACTOR WITH C2H2 AND ZN(2)-CYS(6) DNA BINDING DOMAIN (EUROFUNG)-RELATED-RELATED"/>
    <property type="match status" value="1"/>
</dbReference>
<evidence type="ECO:0000256" key="2">
    <source>
        <dbReference type="ARBA" id="ARBA00022833"/>
    </source>
</evidence>
<feature type="region of interest" description="Disordered" evidence="6">
    <location>
        <begin position="23"/>
        <end position="81"/>
    </location>
</feature>
<keyword evidence="2" id="KW-0862">Zinc</keyword>
<accession>W9IYW7</accession>
<evidence type="ECO:0000256" key="3">
    <source>
        <dbReference type="ARBA" id="ARBA00023015"/>
    </source>
</evidence>
<proteinExistence type="predicted"/>
<dbReference type="GO" id="GO:0006351">
    <property type="term" value="P:DNA-templated transcription"/>
    <property type="evidence" value="ECO:0007669"/>
    <property type="project" value="InterPro"/>
</dbReference>
<organism evidence="8 9">
    <name type="scientific">Fusarium oxysporum NRRL 32931</name>
    <dbReference type="NCBI Taxonomy" id="660029"/>
    <lineage>
        <taxon>Eukaryota</taxon>
        <taxon>Fungi</taxon>
        <taxon>Dikarya</taxon>
        <taxon>Ascomycota</taxon>
        <taxon>Pezizomycotina</taxon>
        <taxon>Sordariomycetes</taxon>
        <taxon>Hypocreomycetidae</taxon>
        <taxon>Hypocreales</taxon>
        <taxon>Nectriaceae</taxon>
        <taxon>Fusarium</taxon>
        <taxon>Fusarium oxysporum species complex</taxon>
    </lineage>
</organism>
<dbReference type="AlphaFoldDB" id="W9IYW7"/>
<dbReference type="HOGENOM" id="CLU_008362_0_0_1"/>
<dbReference type="GO" id="GO:0003677">
    <property type="term" value="F:DNA binding"/>
    <property type="evidence" value="ECO:0007669"/>
    <property type="project" value="InterPro"/>
</dbReference>
<dbReference type="GO" id="GO:0008270">
    <property type="term" value="F:zinc ion binding"/>
    <property type="evidence" value="ECO:0007669"/>
    <property type="project" value="InterPro"/>
</dbReference>
<name>W9IYW7_FUSOX</name>
<dbReference type="PANTHER" id="PTHR47660:SF2">
    <property type="entry name" value="TRANSCRIPTION FACTOR WITH C2H2 AND ZN(2)-CYS(6) DNA BINDING DOMAIN (EUROFUNG)"/>
    <property type="match status" value="1"/>
</dbReference>
<evidence type="ECO:0000313" key="8">
    <source>
        <dbReference type="EMBL" id="EWZ00189.1"/>
    </source>
</evidence>
<dbReference type="Pfam" id="PF04082">
    <property type="entry name" value="Fungal_trans"/>
    <property type="match status" value="1"/>
</dbReference>
<evidence type="ECO:0000256" key="5">
    <source>
        <dbReference type="ARBA" id="ARBA00023242"/>
    </source>
</evidence>
<keyword evidence="1" id="KW-0479">Metal-binding</keyword>
<keyword evidence="5" id="KW-0539">Nucleus</keyword>
<keyword evidence="3" id="KW-0805">Transcription regulation</keyword>
<keyword evidence="4" id="KW-0804">Transcription</keyword>
<feature type="compositionally biased region" description="Low complexity" evidence="6">
    <location>
        <begin position="43"/>
        <end position="57"/>
    </location>
</feature>
<evidence type="ECO:0000256" key="6">
    <source>
        <dbReference type="SAM" id="MobiDB-lite"/>
    </source>
</evidence>
<feature type="domain" description="Xylanolytic transcriptional activator regulatory" evidence="7">
    <location>
        <begin position="357"/>
        <end position="572"/>
    </location>
</feature>